<dbReference type="EnsemblPlants" id="KQK15825">
    <property type="protein sequence ID" value="KQK15825"/>
    <property type="gene ID" value="BRADI_1g25095v3"/>
</dbReference>
<accession>A0A0Q3KXD1</accession>
<dbReference type="Gramene" id="KQK15825">
    <property type="protein sequence ID" value="KQK15825"/>
    <property type="gene ID" value="BRADI_1g25095v3"/>
</dbReference>
<dbReference type="PROSITE" id="PS51257">
    <property type="entry name" value="PROKAR_LIPOPROTEIN"/>
    <property type="match status" value="1"/>
</dbReference>
<proteinExistence type="predicted"/>
<reference evidence="1" key="2">
    <citation type="submission" date="2017-06" db="EMBL/GenBank/DDBJ databases">
        <title>WGS assembly of Brachypodium distachyon.</title>
        <authorList>
            <consortium name="The International Brachypodium Initiative"/>
            <person name="Lucas S."/>
            <person name="Harmon-Smith M."/>
            <person name="Lail K."/>
            <person name="Tice H."/>
            <person name="Grimwood J."/>
            <person name="Bruce D."/>
            <person name="Barry K."/>
            <person name="Shu S."/>
            <person name="Lindquist E."/>
            <person name="Wang M."/>
            <person name="Pitluck S."/>
            <person name="Vogel J.P."/>
            <person name="Garvin D.F."/>
            <person name="Mockler T.C."/>
            <person name="Schmutz J."/>
            <person name="Rokhsar D."/>
            <person name="Bevan M.W."/>
        </authorList>
    </citation>
    <scope>NUCLEOTIDE SEQUENCE</scope>
    <source>
        <strain evidence="1">Bd21</strain>
    </source>
</reference>
<reference evidence="2" key="3">
    <citation type="submission" date="2018-08" db="UniProtKB">
        <authorList>
            <consortium name="EnsemblPlants"/>
        </authorList>
    </citation>
    <scope>IDENTIFICATION</scope>
    <source>
        <strain evidence="2">cv. Bd21</strain>
    </source>
</reference>
<organism evidence="1">
    <name type="scientific">Brachypodium distachyon</name>
    <name type="common">Purple false brome</name>
    <name type="synonym">Trachynia distachya</name>
    <dbReference type="NCBI Taxonomy" id="15368"/>
    <lineage>
        <taxon>Eukaryota</taxon>
        <taxon>Viridiplantae</taxon>
        <taxon>Streptophyta</taxon>
        <taxon>Embryophyta</taxon>
        <taxon>Tracheophyta</taxon>
        <taxon>Spermatophyta</taxon>
        <taxon>Magnoliopsida</taxon>
        <taxon>Liliopsida</taxon>
        <taxon>Poales</taxon>
        <taxon>Poaceae</taxon>
        <taxon>BOP clade</taxon>
        <taxon>Pooideae</taxon>
        <taxon>Stipodae</taxon>
        <taxon>Brachypodieae</taxon>
        <taxon>Brachypodium</taxon>
    </lineage>
</organism>
<dbReference type="InParanoid" id="A0A0Q3KXD1"/>
<dbReference type="Proteomes" id="UP000008810">
    <property type="component" value="Chromosome 1"/>
</dbReference>
<evidence type="ECO:0000313" key="2">
    <source>
        <dbReference type="EnsemblPlants" id="KQK15825"/>
    </source>
</evidence>
<protein>
    <submittedName>
        <fullName evidence="1 2">Uncharacterized protein</fullName>
    </submittedName>
</protein>
<reference evidence="1 2" key="1">
    <citation type="journal article" date="2010" name="Nature">
        <title>Genome sequencing and analysis of the model grass Brachypodium distachyon.</title>
        <authorList>
            <consortium name="International Brachypodium Initiative"/>
        </authorList>
    </citation>
    <scope>NUCLEOTIDE SEQUENCE [LARGE SCALE GENOMIC DNA]</scope>
    <source>
        <strain evidence="1 2">Bd21</strain>
    </source>
</reference>
<dbReference type="AlphaFoldDB" id="A0A0Q3KXD1"/>
<sequence length="66" mass="7263">MTRFSGIAAFVPRRKSVAQSTLAWGAACQFVVSSDFFLAPLQPEVNQSQVACNLPYDCGYCRCQVK</sequence>
<evidence type="ECO:0000313" key="3">
    <source>
        <dbReference type="Proteomes" id="UP000008810"/>
    </source>
</evidence>
<name>A0A0Q3KXD1_BRADI</name>
<dbReference type="EMBL" id="CM000880">
    <property type="protein sequence ID" value="KQK15825.1"/>
    <property type="molecule type" value="Genomic_DNA"/>
</dbReference>
<keyword evidence="3" id="KW-1185">Reference proteome</keyword>
<gene>
    <name evidence="1" type="ORF">BRADI_1g25095v3</name>
</gene>
<evidence type="ECO:0000313" key="1">
    <source>
        <dbReference type="EMBL" id="KQK15825.1"/>
    </source>
</evidence>